<evidence type="ECO:0000313" key="5">
    <source>
        <dbReference type="Proteomes" id="UP000283523"/>
    </source>
</evidence>
<gene>
    <name evidence="4" type="ORF">DYU11_06060</name>
</gene>
<dbReference type="AlphaFoldDB" id="A0A418MDI6"/>
<accession>A0A418MDI6</accession>
<evidence type="ECO:0000259" key="3">
    <source>
        <dbReference type="Pfam" id="PF01370"/>
    </source>
</evidence>
<dbReference type="RefSeq" id="WP_119666769.1">
    <property type="nucleotide sequence ID" value="NZ_QXED01000002.1"/>
</dbReference>
<dbReference type="InterPro" id="IPR001509">
    <property type="entry name" value="Epimerase_deHydtase"/>
</dbReference>
<feature type="domain" description="NAD-dependent epimerase/dehydratase" evidence="3">
    <location>
        <begin position="9"/>
        <end position="244"/>
    </location>
</feature>
<sequence length="353" mass="39112">MTSSLPKTVFITGATGFIGSHIARRFLAAGYQVEALHRPERSHGMLTDVADQIIWHEGDILDIPSLEAALLDEPHRRTGGIDVIHAAAIVSFTPKDRNRMETINVAGTANVVNVCLKAGVRKLGYVSSVAALGRPTAKGPRSANPVMITEKQKWEDSPNNSTYAKTKYRAELEVWRGVAEGLDAVMVNPSVVLGVGDWTRSSLQLIKYVYDEKRFYPEGLINYVDVLDVAEALFQLMAHDHAPEPDAARRYILNAGTIPYKDLLHKLATVLGKRPPSVRVPPVLTRILWPLEAVRSWATGKAPLITRETARSASSRYQYDGRRIEQVVGLQYHSLDQTLRRVADALGDPQYRS</sequence>
<proteinExistence type="inferred from homology"/>
<dbReference type="SUPFAM" id="SSF51735">
    <property type="entry name" value="NAD(P)-binding Rossmann-fold domains"/>
    <property type="match status" value="1"/>
</dbReference>
<comment type="similarity">
    <text evidence="2">Belongs to the NAD(P)-dependent epimerase/dehydratase family. Dihydroflavonol-4-reductase subfamily.</text>
</comment>
<evidence type="ECO:0000313" key="4">
    <source>
        <dbReference type="EMBL" id="RIV24880.1"/>
    </source>
</evidence>
<evidence type="ECO:0000256" key="2">
    <source>
        <dbReference type="ARBA" id="ARBA00023445"/>
    </source>
</evidence>
<dbReference type="InterPro" id="IPR036291">
    <property type="entry name" value="NAD(P)-bd_dom_sf"/>
</dbReference>
<protein>
    <submittedName>
        <fullName evidence="4">SDR family NAD(P)-dependent oxidoreductase</fullName>
    </submittedName>
</protein>
<dbReference type="GO" id="GO:0016616">
    <property type="term" value="F:oxidoreductase activity, acting on the CH-OH group of donors, NAD or NADP as acceptor"/>
    <property type="evidence" value="ECO:0007669"/>
    <property type="project" value="TreeGrafter"/>
</dbReference>
<dbReference type="Gene3D" id="3.40.50.720">
    <property type="entry name" value="NAD(P)-binding Rossmann-like Domain"/>
    <property type="match status" value="1"/>
</dbReference>
<reference evidence="4 5" key="1">
    <citation type="submission" date="2018-08" db="EMBL/GenBank/DDBJ databases">
        <title>Fibrisoma montanum sp. nov., isolated from Danxia mountain soil.</title>
        <authorList>
            <person name="Huang Y."/>
        </authorList>
    </citation>
    <scope>NUCLEOTIDE SEQUENCE [LARGE SCALE GENOMIC DNA]</scope>
    <source>
        <strain evidence="4 5">HYT19</strain>
    </source>
</reference>
<dbReference type="Pfam" id="PF01370">
    <property type="entry name" value="Epimerase"/>
    <property type="match status" value="1"/>
</dbReference>
<keyword evidence="1" id="KW-0560">Oxidoreductase</keyword>
<dbReference type="PANTHER" id="PTHR10366">
    <property type="entry name" value="NAD DEPENDENT EPIMERASE/DEHYDRATASE"/>
    <property type="match status" value="1"/>
</dbReference>
<dbReference type="Proteomes" id="UP000283523">
    <property type="component" value="Unassembled WGS sequence"/>
</dbReference>
<dbReference type="InterPro" id="IPR050425">
    <property type="entry name" value="NAD(P)_dehydrat-like"/>
</dbReference>
<comment type="caution">
    <text evidence="4">The sequence shown here is derived from an EMBL/GenBank/DDBJ whole genome shotgun (WGS) entry which is preliminary data.</text>
</comment>
<dbReference type="PANTHER" id="PTHR10366:SF564">
    <property type="entry name" value="STEROL-4-ALPHA-CARBOXYLATE 3-DEHYDROGENASE, DECARBOXYLATING"/>
    <property type="match status" value="1"/>
</dbReference>
<organism evidence="4 5">
    <name type="scientific">Fibrisoma montanum</name>
    <dbReference type="NCBI Taxonomy" id="2305895"/>
    <lineage>
        <taxon>Bacteria</taxon>
        <taxon>Pseudomonadati</taxon>
        <taxon>Bacteroidota</taxon>
        <taxon>Cytophagia</taxon>
        <taxon>Cytophagales</taxon>
        <taxon>Spirosomataceae</taxon>
        <taxon>Fibrisoma</taxon>
    </lineage>
</organism>
<evidence type="ECO:0000256" key="1">
    <source>
        <dbReference type="ARBA" id="ARBA00023002"/>
    </source>
</evidence>
<name>A0A418MDI6_9BACT</name>
<dbReference type="OrthoDB" id="596910at2"/>
<keyword evidence="5" id="KW-1185">Reference proteome</keyword>
<dbReference type="EMBL" id="QXED01000002">
    <property type="protein sequence ID" value="RIV24880.1"/>
    <property type="molecule type" value="Genomic_DNA"/>
</dbReference>